<dbReference type="Proteomes" id="UP000772618">
    <property type="component" value="Unassembled WGS sequence"/>
</dbReference>
<evidence type="ECO:0000313" key="1">
    <source>
        <dbReference type="EMBL" id="MBT1706311.1"/>
    </source>
</evidence>
<evidence type="ECO:0000313" key="2">
    <source>
        <dbReference type="Proteomes" id="UP000772618"/>
    </source>
</evidence>
<name>A0ABS5VYD0_9BACT</name>
<comment type="caution">
    <text evidence="1">The sequence shown here is derived from an EMBL/GenBank/DDBJ whole genome shotgun (WGS) entry which is preliminary data.</text>
</comment>
<accession>A0ABS5VYD0</accession>
<sequence>MKIQDFELDDDNSEFTFSDRLARENVWTHDFALRAIEEYKRFMFLICISNKPLTPSDEVDQVWHLHLLYTRSYWKEFCADVLEREIHHGPTKGGIKENAKFNDWYTETLQVYKQKFNTEAPEDLWPPKEKRFTPGNFVRVNTFANWIIKKPFV</sequence>
<organism evidence="1 2">
    <name type="scientific">Chryseosolibacter indicus</name>
    <dbReference type="NCBI Taxonomy" id="2782351"/>
    <lineage>
        <taxon>Bacteria</taxon>
        <taxon>Pseudomonadati</taxon>
        <taxon>Bacteroidota</taxon>
        <taxon>Cytophagia</taxon>
        <taxon>Cytophagales</taxon>
        <taxon>Chryseotaleaceae</taxon>
        <taxon>Chryseosolibacter</taxon>
    </lineage>
</organism>
<protein>
    <submittedName>
        <fullName evidence="1">Uncharacterized protein</fullName>
    </submittedName>
</protein>
<keyword evidence="2" id="KW-1185">Reference proteome</keyword>
<reference evidence="1 2" key="1">
    <citation type="submission" date="2021-05" db="EMBL/GenBank/DDBJ databases">
        <title>A Polyphasic approach of four new species of the genus Ohtaekwangia: Ohtaekwangia histidinii sp. nov., Ohtaekwangia cretensis sp. nov., Ohtaekwangia indiensis sp. nov., Ohtaekwangia reichenbachii sp. nov. from diverse environment.</title>
        <authorList>
            <person name="Octaviana S."/>
        </authorList>
    </citation>
    <scope>NUCLEOTIDE SEQUENCE [LARGE SCALE GENOMIC DNA]</scope>
    <source>
        <strain evidence="1 2">PWU20</strain>
    </source>
</reference>
<proteinExistence type="predicted"/>
<gene>
    <name evidence="1" type="ORF">KK060_23735</name>
</gene>
<dbReference type="EMBL" id="JAHESD010000098">
    <property type="protein sequence ID" value="MBT1706311.1"/>
    <property type="molecule type" value="Genomic_DNA"/>
</dbReference>